<proteinExistence type="predicted"/>
<dbReference type="HOGENOM" id="CLU_2960867_0_0_1"/>
<accession>W9YW22</accession>
<reference evidence="1" key="1">
    <citation type="submission" date="2012-04" db="EMBL/GenBank/DDBJ databases">
        <title>The Genome Sequence of Fusarium oxysporum melonis.</title>
        <authorList>
            <consortium name="The Broad Institute Genome Sequencing Platform"/>
            <person name="Ma L.-J."/>
            <person name="Gale L.R."/>
            <person name="Schwartz D.C."/>
            <person name="Zhou S."/>
            <person name="Corby-Kistler H."/>
            <person name="Young S.K."/>
            <person name="Zeng Q."/>
            <person name="Gargeya S."/>
            <person name="Fitzgerald M."/>
            <person name="Haas B."/>
            <person name="Abouelleil A."/>
            <person name="Alvarado L."/>
            <person name="Arachchi H.M."/>
            <person name="Berlin A."/>
            <person name="Brown A."/>
            <person name="Chapman S.B."/>
            <person name="Chen Z."/>
            <person name="Dunbar C."/>
            <person name="Freedman E."/>
            <person name="Gearin G."/>
            <person name="Goldberg J."/>
            <person name="Griggs A."/>
            <person name="Gujja S."/>
            <person name="Heiman D."/>
            <person name="Howarth C."/>
            <person name="Larson L."/>
            <person name="Lui A."/>
            <person name="MacDonald P.J.P."/>
            <person name="Montmayeur A."/>
            <person name="Murphy C."/>
            <person name="Neiman D."/>
            <person name="Pearson M."/>
            <person name="Priest M."/>
            <person name="Roberts A."/>
            <person name="Saif S."/>
            <person name="Shea T."/>
            <person name="Shenoy N."/>
            <person name="Sisk P."/>
            <person name="Stolte C."/>
            <person name="Sykes S."/>
            <person name="Wortman J."/>
            <person name="Nusbaum C."/>
            <person name="Birren B."/>
        </authorList>
    </citation>
    <scope>NUCLEOTIDE SEQUENCE</scope>
    <source>
        <strain evidence="1">26406</strain>
    </source>
</reference>
<protein>
    <submittedName>
        <fullName evidence="1">Uncharacterized protein</fullName>
    </submittedName>
</protein>
<dbReference type="VEuPathDB" id="FungiDB:FOMG_19835"/>
<dbReference type="Proteomes" id="UP000030703">
    <property type="component" value="Unassembled WGS sequence"/>
</dbReference>
<gene>
    <name evidence="1" type="ORF">FOMG_19835</name>
</gene>
<organism evidence="1">
    <name type="scientific">Fusarium oxysporum f. sp. melonis 26406</name>
    <dbReference type="NCBI Taxonomy" id="1089452"/>
    <lineage>
        <taxon>Eukaryota</taxon>
        <taxon>Fungi</taxon>
        <taxon>Dikarya</taxon>
        <taxon>Ascomycota</taxon>
        <taxon>Pezizomycotina</taxon>
        <taxon>Sordariomycetes</taxon>
        <taxon>Hypocreomycetidae</taxon>
        <taxon>Hypocreales</taxon>
        <taxon>Nectriaceae</taxon>
        <taxon>Fusarium</taxon>
        <taxon>Fusarium oxysporum species complex</taxon>
    </lineage>
</organism>
<name>W9YW22_FUSOX</name>
<dbReference type="EMBL" id="KI980953">
    <property type="protein sequence ID" value="EXK23385.1"/>
    <property type="molecule type" value="Genomic_DNA"/>
</dbReference>
<dbReference type="AlphaFoldDB" id="W9YW22"/>
<reference evidence="1" key="2">
    <citation type="submission" date="2014-02" db="EMBL/GenBank/DDBJ databases">
        <title>Annotation of the Genome Sequence of Fusarium oxysporum f. sp. melonis 26406.</title>
        <authorList>
            <consortium name="The Broad Institute Genomics Platform"/>
            <person name="Ma L.-J."/>
            <person name="Corby-Kistler H."/>
            <person name="Broz K."/>
            <person name="Gale L.R."/>
            <person name="Jonkers W."/>
            <person name="O'Donnell K."/>
            <person name="Ploetz R."/>
            <person name="Steinberg C."/>
            <person name="Schwartz D.C."/>
            <person name="VanEtten H."/>
            <person name="Zhou S."/>
            <person name="Young S.K."/>
            <person name="Zeng Q."/>
            <person name="Gargeya S."/>
            <person name="Fitzgerald M."/>
            <person name="Abouelleil A."/>
            <person name="Alvarado L."/>
            <person name="Chapman S.B."/>
            <person name="Gainer-Dewar J."/>
            <person name="Goldberg J."/>
            <person name="Griggs A."/>
            <person name="Gujja S."/>
            <person name="Hansen M."/>
            <person name="Howarth C."/>
            <person name="Imamovic A."/>
            <person name="Ireland A."/>
            <person name="Larimer J."/>
            <person name="McCowan C."/>
            <person name="Murphy C."/>
            <person name="Pearson M."/>
            <person name="Poon T.W."/>
            <person name="Priest M."/>
            <person name="Roberts A."/>
            <person name="Saif S."/>
            <person name="Shea T."/>
            <person name="Sykes S."/>
            <person name="Wortman J."/>
            <person name="Nusbaum C."/>
            <person name="Birren B."/>
        </authorList>
    </citation>
    <scope>NUCLEOTIDE SEQUENCE</scope>
    <source>
        <strain evidence="1">26406</strain>
    </source>
</reference>
<sequence length="59" mass="6973">MQGRICCQRIREPFEPQARQYQSEREAEDHSSHCRTCIHRQESGRGKRMVITAAKYQPP</sequence>
<evidence type="ECO:0000313" key="1">
    <source>
        <dbReference type="EMBL" id="EXK23385.1"/>
    </source>
</evidence>